<dbReference type="InterPro" id="IPR036390">
    <property type="entry name" value="WH_DNA-bd_sf"/>
</dbReference>
<dbReference type="Gene3D" id="1.10.10.10">
    <property type="entry name" value="Winged helix-like DNA-binding domain superfamily/Winged helix DNA-binding domain"/>
    <property type="match status" value="1"/>
</dbReference>
<dbReference type="EMBL" id="UIHC01000080">
    <property type="protein sequence ID" value="SUZ33841.1"/>
    <property type="molecule type" value="Genomic_DNA"/>
</dbReference>
<dbReference type="Pfam" id="PF21205">
    <property type="entry name" value="Rep3_C"/>
    <property type="match status" value="1"/>
</dbReference>
<reference evidence="3" key="1">
    <citation type="submission" date="2018-08" db="EMBL/GenBank/DDBJ databases">
        <authorList>
            <person name="Rodrigo-Torres L."/>
            <person name="Arahal R. D."/>
            <person name="Lucena T."/>
        </authorList>
    </citation>
    <scope>NUCLEOTIDE SEQUENCE [LARGE SCALE GENOMIC DNA]</scope>
    <source>
        <strain evidence="3">CECT 7235</strain>
    </source>
</reference>
<feature type="region of interest" description="Disordered" evidence="1">
    <location>
        <begin position="209"/>
        <end position="231"/>
    </location>
</feature>
<name>A0A3B0MDA2_9RHOB</name>
<dbReference type="Proteomes" id="UP000272908">
    <property type="component" value="Unassembled WGS sequence"/>
</dbReference>
<gene>
    <name evidence="2" type="ORF">ROE7235_03616</name>
</gene>
<dbReference type="InterPro" id="IPR036388">
    <property type="entry name" value="WH-like_DNA-bd_sf"/>
</dbReference>
<evidence type="ECO:0000313" key="2">
    <source>
        <dbReference type="EMBL" id="SUZ33841.1"/>
    </source>
</evidence>
<dbReference type="AlphaFoldDB" id="A0A3B0MDA2"/>
<keyword evidence="3" id="KW-1185">Reference proteome</keyword>
<dbReference type="SUPFAM" id="SSF46785">
    <property type="entry name" value="Winged helix' DNA-binding domain"/>
    <property type="match status" value="1"/>
</dbReference>
<evidence type="ECO:0000313" key="3">
    <source>
        <dbReference type="Proteomes" id="UP000272908"/>
    </source>
</evidence>
<protein>
    <submittedName>
        <fullName evidence="2">Uncharacterized protein</fullName>
    </submittedName>
</protein>
<evidence type="ECO:0000256" key="1">
    <source>
        <dbReference type="SAM" id="MobiDB-lite"/>
    </source>
</evidence>
<organism evidence="2 3">
    <name type="scientific">Roseinatronobacter ekhonensis</name>
    <dbReference type="NCBI Taxonomy" id="254356"/>
    <lineage>
        <taxon>Bacteria</taxon>
        <taxon>Pseudomonadati</taxon>
        <taxon>Pseudomonadota</taxon>
        <taxon>Alphaproteobacteria</taxon>
        <taxon>Rhodobacterales</taxon>
        <taxon>Paracoccaceae</taxon>
        <taxon>Roseinatronobacter</taxon>
    </lineage>
</organism>
<proteinExistence type="predicted"/>
<accession>A0A3B0MDA2</accession>
<sequence>MVTALWVIGDELDKRRVPANASDAMWLEIPSARLRGEGGRNDNVWLRECLERLTGVKIHGEYRGDPWGAVVLAEWHIEQGGAVTRLLIPPAAIKAIRAPETFAKIEAFAAYKLKGAARRLYAGLADKKRMREKHWTYGVDELRQITGVQDKKSYERWNNFKFRVLDPALKEINDFGTVTVTMKPEKVGRAVASVRFDWEWKSIDEARVTDEENEQPSAARHMNRMQDDAPPLTDAQKVENREEWQNWQLENHGGTYSQFLDWKKKQGANEIMRNAGFK</sequence>